<comment type="catalytic activity">
    <reaction evidence="1">
        <text>ATP + protein L-histidine = ADP + protein N-phospho-L-histidine.</text>
        <dbReference type="EC" id="2.7.13.3"/>
    </reaction>
</comment>
<dbReference type="EMBL" id="BAAAMY010000004">
    <property type="protein sequence ID" value="GAA1915921.1"/>
    <property type="molecule type" value="Genomic_DNA"/>
</dbReference>
<keyword evidence="6" id="KW-0418">Kinase</keyword>
<dbReference type="InterPro" id="IPR003594">
    <property type="entry name" value="HATPase_dom"/>
</dbReference>
<dbReference type="Gene3D" id="3.30.565.10">
    <property type="entry name" value="Histidine kinase-like ATPase, C-terminal domain"/>
    <property type="match status" value="1"/>
</dbReference>
<keyword evidence="7" id="KW-0902">Two-component regulatory system</keyword>
<dbReference type="InterPro" id="IPR005467">
    <property type="entry name" value="His_kinase_dom"/>
</dbReference>
<dbReference type="PANTHER" id="PTHR43711">
    <property type="entry name" value="TWO-COMPONENT HISTIDINE KINASE"/>
    <property type="match status" value="1"/>
</dbReference>
<dbReference type="SUPFAM" id="SSF47384">
    <property type="entry name" value="Homodimeric domain of signal transducing histidine kinase"/>
    <property type="match status" value="1"/>
</dbReference>
<evidence type="ECO:0000256" key="3">
    <source>
        <dbReference type="ARBA" id="ARBA00012438"/>
    </source>
</evidence>
<keyword evidence="12" id="KW-1185">Reference proteome</keyword>
<dbReference type="SMART" id="SM00387">
    <property type="entry name" value="HATPase_c"/>
    <property type="match status" value="1"/>
</dbReference>
<dbReference type="NCBIfam" id="TIGR00229">
    <property type="entry name" value="sensory_box"/>
    <property type="match status" value="1"/>
</dbReference>
<dbReference type="EC" id="2.7.13.3" evidence="3"/>
<dbReference type="SMART" id="SM00388">
    <property type="entry name" value="HisKA"/>
    <property type="match status" value="1"/>
</dbReference>
<dbReference type="InterPro" id="IPR000700">
    <property type="entry name" value="PAS-assoc_C"/>
</dbReference>
<dbReference type="InterPro" id="IPR035965">
    <property type="entry name" value="PAS-like_dom_sf"/>
</dbReference>
<feature type="domain" description="Histidine kinase" evidence="8">
    <location>
        <begin position="276"/>
        <end position="490"/>
    </location>
</feature>
<dbReference type="Pfam" id="PF08448">
    <property type="entry name" value="PAS_4"/>
    <property type="match status" value="1"/>
</dbReference>
<evidence type="ECO:0000256" key="2">
    <source>
        <dbReference type="ARBA" id="ARBA00004236"/>
    </source>
</evidence>
<dbReference type="InterPro" id="IPR001610">
    <property type="entry name" value="PAC"/>
</dbReference>
<dbReference type="SUPFAM" id="SSF55874">
    <property type="entry name" value="ATPase domain of HSP90 chaperone/DNA topoisomerase II/histidine kinase"/>
    <property type="match status" value="1"/>
</dbReference>
<dbReference type="SMART" id="SM00086">
    <property type="entry name" value="PAC"/>
    <property type="match status" value="1"/>
</dbReference>
<dbReference type="PROSITE" id="PS50113">
    <property type="entry name" value="PAC"/>
    <property type="match status" value="1"/>
</dbReference>
<feature type="domain" description="PAC" evidence="10">
    <location>
        <begin position="81"/>
        <end position="133"/>
    </location>
</feature>
<evidence type="ECO:0000256" key="5">
    <source>
        <dbReference type="ARBA" id="ARBA00022679"/>
    </source>
</evidence>
<dbReference type="Gene3D" id="1.10.287.130">
    <property type="match status" value="1"/>
</dbReference>
<dbReference type="Pfam" id="PF00512">
    <property type="entry name" value="HisKA"/>
    <property type="match status" value="1"/>
</dbReference>
<accession>A0ABN2PA07</accession>
<evidence type="ECO:0000313" key="12">
    <source>
        <dbReference type="Proteomes" id="UP001501612"/>
    </source>
</evidence>
<evidence type="ECO:0000259" key="9">
    <source>
        <dbReference type="PROSITE" id="PS50112"/>
    </source>
</evidence>
<dbReference type="PANTHER" id="PTHR43711:SF1">
    <property type="entry name" value="HISTIDINE KINASE 1"/>
    <property type="match status" value="1"/>
</dbReference>
<dbReference type="InterPro" id="IPR003661">
    <property type="entry name" value="HisK_dim/P_dom"/>
</dbReference>
<dbReference type="InterPro" id="IPR050736">
    <property type="entry name" value="Sensor_HK_Regulatory"/>
</dbReference>
<dbReference type="Gene3D" id="3.30.450.20">
    <property type="entry name" value="PAS domain"/>
    <property type="match status" value="2"/>
</dbReference>
<comment type="subcellular location">
    <subcellularLocation>
        <location evidence="2">Cell membrane</location>
    </subcellularLocation>
</comment>
<evidence type="ECO:0000256" key="4">
    <source>
        <dbReference type="ARBA" id="ARBA00022553"/>
    </source>
</evidence>
<dbReference type="InterPro" id="IPR013656">
    <property type="entry name" value="PAS_4"/>
</dbReference>
<dbReference type="InterPro" id="IPR000014">
    <property type="entry name" value="PAS"/>
</dbReference>
<reference evidence="11 12" key="1">
    <citation type="journal article" date="2019" name="Int. J. Syst. Evol. Microbiol.">
        <title>The Global Catalogue of Microorganisms (GCM) 10K type strain sequencing project: providing services to taxonomists for standard genome sequencing and annotation.</title>
        <authorList>
            <consortium name="The Broad Institute Genomics Platform"/>
            <consortium name="The Broad Institute Genome Sequencing Center for Infectious Disease"/>
            <person name="Wu L."/>
            <person name="Ma J."/>
        </authorList>
    </citation>
    <scope>NUCLEOTIDE SEQUENCE [LARGE SCALE GENOMIC DNA]</scope>
    <source>
        <strain evidence="11 12">JCM 14046</strain>
    </source>
</reference>
<evidence type="ECO:0000256" key="1">
    <source>
        <dbReference type="ARBA" id="ARBA00000085"/>
    </source>
</evidence>
<evidence type="ECO:0000259" key="10">
    <source>
        <dbReference type="PROSITE" id="PS50113"/>
    </source>
</evidence>
<dbReference type="CDD" id="cd00082">
    <property type="entry name" value="HisKA"/>
    <property type="match status" value="1"/>
</dbReference>
<evidence type="ECO:0000256" key="6">
    <source>
        <dbReference type="ARBA" id="ARBA00022777"/>
    </source>
</evidence>
<evidence type="ECO:0000259" key="8">
    <source>
        <dbReference type="PROSITE" id="PS50109"/>
    </source>
</evidence>
<gene>
    <name evidence="11" type="ORF">GCM10009737_16700</name>
</gene>
<keyword evidence="5" id="KW-0808">Transferase</keyword>
<comment type="caution">
    <text evidence="11">The sequence shown here is derived from an EMBL/GenBank/DDBJ whole genome shotgun (WGS) entry which is preliminary data.</text>
</comment>
<name>A0ABN2PA07_9ACTN</name>
<dbReference type="InterPro" id="IPR004358">
    <property type="entry name" value="Sig_transdc_His_kin-like_C"/>
</dbReference>
<dbReference type="InterPro" id="IPR036890">
    <property type="entry name" value="HATPase_C_sf"/>
</dbReference>
<proteinExistence type="predicted"/>
<protein>
    <recommendedName>
        <fullName evidence="3">histidine kinase</fullName>
        <ecNumber evidence="3">2.7.13.3</ecNumber>
    </recommendedName>
</protein>
<dbReference type="SUPFAM" id="SSF55785">
    <property type="entry name" value="PYP-like sensor domain (PAS domain)"/>
    <property type="match status" value="2"/>
</dbReference>
<dbReference type="RefSeq" id="WP_344006052.1">
    <property type="nucleotide sequence ID" value="NZ_BAAAMY010000004.1"/>
</dbReference>
<keyword evidence="4" id="KW-0597">Phosphoprotein</keyword>
<dbReference type="CDD" id="cd00075">
    <property type="entry name" value="HATPase"/>
    <property type="match status" value="1"/>
</dbReference>
<dbReference type="PROSITE" id="PS50109">
    <property type="entry name" value="HIS_KIN"/>
    <property type="match status" value="1"/>
</dbReference>
<evidence type="ECO:0000256" key="7">
    <source>
        <dbReference type="ARBA" id="ARBA00023012"/>
    </source>
</evidence>
<dbReference type="InterPro" id="IPR036097">
    <property type="entry name" value="HisK_dim/P_sf"/>
</dbReference>
<dbReference type="Proteomes" id="UP001501612">
    <property type="component" value="Unassembled WGS sequence"/>
</dbReference>
<dbReference type="PROSITE" id="PS50112">
    <property type="entry name" value="PAS"/>
    <property type="match status" value="1"/>
</dbReference>
<dbReference type="PRINTS" id="PR00344">
    <property type="entry name" value="BCTRLSENSOR"/>
</dbReference>
<dbReference type="Pfam" id="PF02518">
    <property type="entry name" value="HATPase_c"/>
    <property type="match status" value="1"/>
</dbReference>
<dbReference type="SMART" id="SM00091">
    <property type="entry name" value="PAS"/>
    <property type="match status" value="2"/>
</dbReference>
<dbReference type="CDD" id="cd00130">
    <property type="entry name" value="PAS"/>
    <property type="match status" value="1"/>
</dbReference>
<feature type="domain" description="PAS" evidence="9">
    <location>
        <begin position="7"/>
        <end position="77"/>
    </location>
</feature>
<sequence length="490" mass="53306">MDGVEVSDRLWRLTLEHSPVGMTIVSPEGRFLAVNAALCAMLGRDSATLRSTTFQEITHPDDLALDLQLLARLLADDVPSYRMVKRFLRPDGSVVWGDLSVALVRDDDGTPLHLVSQVIDVTQQHDDRARLAEAEARLDRQLRRAEAIFDTIDVGLVLIDAHGHYESMNRHHEALMRIAFPDGHAGRAGQLGEVYGEDARTPLTSEQMPTTRAHQGEEYDDLRIWIGPPGGEQRALSVSARSVHDAEGHFTGAALVYKDVTDYLRALAVKDEFLASVSHELRTPLTSVLGHLEIAASHPEVTDELARRLGVVERNAQRLDALVADLLEVARQREGRMPVERIETDLTPVVLQAVEAARPAAEARGLTLEADLPLSAVARVDAGRIRQVLDNLLSNAVKYSTPPGSVCLGLVDTGDELVIRIADTGLGIAPDEVDQLFSRFFRGAEARSRQIPGTGLGLVIVRSIVEAHGGTVDLTSEVGAGTTVTVRLPT</sequence>
<organism evidence="11 12">
    <name type="scientific">Nocardioides lentus</name>
    <dbReference type="NCBI Taxonomy" id="338077"/>
    <lineage>
        <taxon>Bacteria</taxon>
        <taxon>Bacillati</taxon>
        <taxon>Actinomycetota</taxon>
        <taxon>Actinomycetes</taxon>
        <taxon>Propionibacteriales</taxon>
        <taxon>Nocardioidaceae</taxon>
        <taxon>Nocardioides</taxon>
    </lineage>
</organism>
<evidence type="ECO:0000313" key="11">
    <source>
        <dbReference type="EMBL" id="GAA1915921.1"/>
    </source>
</evidence>